<name>A0A2P5YQW3_GOSBA</name>
<evidence type="ECO:0000256" key="2">
    <source>
        <dbReference type="SAM" id="MobiDB-lite"/>
    </source>
</evidence>
<accession>A0A2P5YQW3</accession>
<feature type="region of interest" description="Disordered" evidence="2">
    <location>
        <begin position="309"/>
        <end position="330"/>
    </location>
</feature>
<dbReference type="Proteomes" id="UP000239757">
    <property type="component" value="Unassembled WGS sequence"/>
</dbReference>
<dbReference type="PANTHER" id="PTHR31286:SF173">
    <property type="entry name" value="DUF4283 DOMAIN-CONTAINING PROTEIN"/>
    <property type="match status" value="1"/>
</dbReference>
<evidence type="ECO:0000259" key="3">
    <source>
        <dbReference type="PROSITE" id="PS50158"/>
    </source>
</evidence>
<dbReference type="PROSITE" id="PS50158">
    <property type="entry name" value="ZF_CCHC"/>
    <property type="match status" value="1"/>
</dbReference>
<proteinExistence type="predicted"/>
<keyword evidence="1" id="KW-0479">Metal-binding</keyword>
<sequence length="398" mass="45048">MKKFLKHLTVQPWTKHFNPLQPYLSVALAWIRLSNLSGYLYKRKIIEAIRGLIEKVVKLDVQTDNQIRGRFAGLTVYINLDRPLISQVFVDEVTQRVEYEALPTVCFVCGKYGHVKEMCTLVVSNQNTIGLANTTNKSSNELTVVMRSLLARNLDRENSTLGSRGKGSDFGPWMLVERKSSKRGKRESMTEIWVKHNKLYPGSRFSALLEEKDMGVESGQSARGFLGTNFGVKEADKSRSKIFRDFINVENSSVKPDQGNLKDLNFFKGPVLKENSGKNGKEKLGQKFEIIPLIQDNSVLKSVEFLDSDSGSKLNGSKDRRSEGKDRGSRRTRRTFIALLGRGNRFKSSRNTRVPLVEFMVAMAELLSPKIIARTRMLRLMVQDLRQVAISVLKARAV</sequence>
<keyword evidence="1" id="KW-0863">Zinc-finger</keyword>
<evidence type="ECO:0000313" key="4">
    <source>
        <dbReference type="EMBL" id="PPS17996.1"/>
    </source>
</evidence>
<protein>
    <recommendedName>
        <fullName evidence="3">CCHC-type domain-containing protein</fullName>
    </recommendedName>
</protein>
<dbReference type="AlphaFoldDB" id="A0A2P5YQW3"/>
<organism evidence="4 5">
    <name type="scientific">Gossypium barbadense</name>
    <name type="common">Sea Island cotton</name>
    <name type="synonym">Hibiscus barbadensis</name>
    <dbReference type="NCBI Taxonomy" id="3634"/>
    <lineage>
        <taxon>Eukaryota</taxon>
        <taxon>Viridiplantae</taxon>
        <taxon>Streptophyta</taxon>
        <taxon>Embryophyta</taxon>
        <taxon>Tracheophyta</taxon>
        <taxon>Spermatophyta</taxon>
        <taxon>Magnoliopsida</taxon>
        <taxon>eudicotyledons</taxon>
        <taxon>Gunneridae</taxon>
        <taxon>Pentapetalae</taxon>
        <taxon>rosids</taxon>
        <taxon>malvids</taxon>
        <taxon>Malvales</taxon>
        <taxon>Malvaceae</taxon>
        <taxon>Malvoideae</taxon>
        <taxon>Gossypium</taxon>
    </lineage>
</organism>
<feature type="domain" description="CCHC-type" evidence="3">
    <location>
        <begin position="106"/>
        <end position="119"/>
    </location>
</feature>
<dbReference type="OrthoDB" id="851886at2759"/>
<dbReference type="EMBL" id="KZ662879">
    <property type="protein sequence ID" value="PPS17996.1"/>
    <property type="molecule type" value="Genomic_DNA"/>
</dbReference>
<gene>
    <name evidence="4" type="ORF">GOBAR_AA02571</name>
</gene>
<reference evidence="4 5" key="1">
    <citation type="submission" date="2015-01" db="EMBL/GenBank/DDBJ databases">
        <title>Genome of allotetraploid Gossypium barbadense reveals genomic plasticity and fiber elongation in cotton evolution.</title>
        <authorList>
            <person name="Chen X."/>
            <person name="Liu X."/>
            <person name="Zhao B."/>
            <person name="Zheng H."/>
            <person name="Hu Y."/>
            <person name="Lu G."/>
            <person name="Yang C."/>
            <person name="Chen J."/>
            <person name="Shan C."/>
            <person name="Zhang L."/>
            <person name="Zhou Y."/>
            <person name="Wang L."/>
            <person name="Guo W."/>
            <person name="Bai Y."/>
            <person name="Ruan J."/>
            <person name="Shangguan X."/>
            <person name="Mao Y."/>
            <person name="Jiang J."/>
            <person name="Zhu Y."/>
            <person name="Lei J."/>
            <person name="Kang H."/>
            <person name="Chen S."/>
            <person name="He X."/>
            <person name="Wang R."/>
            <person name="Wang Y."/>
            <person name="Chen J."/>
            <person name="Wang L."/>
            <person name="Yu S."/>
            <person name="Wang B."/>
            <person name="Wei J."/>
            <person name="Song S."/>
            <person name="Lu X."/>
            <person name="Gao Z."/>
            <person name="Gu W."/>
            <person name="Deng X."/>
            <person name="Ma D."/>
            <person name="Wang S."/>
            <person name="Liang W."/>
            <person name="Fang L."/>
            <person name="Cai C."/>
            <person name="Zhu X."/>
            <person name="Zhou B."/>
            <person name="Zhang Y."/>
            <person name="Chen Z."/>
            <person name="Xu S."/>
            <person name="Zhu R."/>
            <person name="Wang S."/>
            <person name="Zhang T."/>
            <person name="Zhao G."/>
        </authorList>
    </citation>
    <scope>NUCLEOTIDE SEQUENCE [LARGE SCALE GENOMIC DNA]</scope>
    <source>
        <strain evidence="5">cv. Xinhai21</strain>
        <tissue evidence="4">Leaf</tissue>
    </source>
</reference>
<dbReference type="InterPro" id="IPR001878">
    <property type="entry name" value="Znf_CCHC"/>
</dbReference>
<dbReference type="PANTHER" id="PTHR31286">
    <property type="entry name" value="GLYCINE-RICH CELL WALL STRUCTURAL PROTEIN 1.8-LIKE"/>
    <property type="match status" value="1"/>
</dbReference>
<evidence type="ECO:0000256" key="1">
    <source>
        <dbReference type="PROSITE-ProRule" id="PRU00047"/>
    </source>
</evidence>
<feature type="compositionally biased region" description="Basic and acidic residues" evidence="2">
    <location>
        <begin position="316"/>
        <end position="329"/>
    </location>
</feature>
<keyword evidence="1" id="KW-0862">Zinc</keyword>
<dbReference type="GO" id="GO:0008270">
    <property type="term" value="F:zinc ion binding"/>
    <property type="evidence" value="ECO:0007669"/>
    <property type="project" value="UniProtKB-KW"/>
</dbReference>
<dbReference type="GO" id="GO:0003676">
    <property type="term" value="F:nucleic acid binding"/>
    <property type="evidence" value="ECO:0007669"/>
    <property type="project" value="InterPro"/>
</dbReference>
<dbReference type="InterPro" id="IPR040256">
    <property type="entry name" value="At4g02000-like"/>
</dbReference>
<evidence type="ECO:0000313" key="5">
    <source>
        <dbReference type="Proteomes" id="UP000239757"/>
    </source>
</evidence>